<evidence type="ECO:0000313" key="3">
    <source>
        <dbReference type="Proteomes" id="UP000019322"/>
    </source>
</evidence>
<sequence>MTVKYAPDELLSITDFTKKIAGVLKGIKDQSMDKIGILKNNKLEAVVISTDEYERLKSLEELFETLEHKEIYDVIQSRQNTPLSSYVSFEDMARKFNIDTKKL</sequence>
<dbReference type="RefSeq" id="WP_025344386.1">
    <property type="nucleotide sequence ID" value="NZ_CP007201.1"/>
</dbReference>
<reference evidence="2 3" key="1">
    <citation type="journal article" date="2014" name="Environ. Microbiol.">
        <title>Insights into organohalide respiration and the versatile catabolism of Sulfurospirillum multivorans gained from comparative genomics and physiological studies.</title>
        <authorList>
            <person name="Goris T."/>
            <person name="Schubert T."/>
            <person name="Gadkari J."/>
            <person name="Wubet T."/>
            <person name="Tarkka M."/>
            <person name="Buscot F."/>
            <person name="Adrian L."/>
            <person name="Diekert G."/>
        </authorList>
    </citation>
    <scope>NUCLEOTIDE SEQUENCE [LARGE SCALE GENOMIC DNA]</scope>
    <source>
        <strain evidence="3">DM 12446 / JCM 15788 / NBRC 109480</strain>
    </source>
</reference>
<dbReference type="KEGG" id="smul:SMUL_1242"/>
<dbReference type="Proteomes" id="UP000019322">
    <property type="component" value="Chromosome"/>
</dbReference>
<dbReference type="AlphaFoldDB" id="A0AA86DXU8"/>
<organism evidence="2 3">
    <name type="scientific">Sulfurospirillum multivorans (strain DM 12446 / JCM 15788 / NBRC 109480)</name>
    <dbReference type="NCBI Taxonomy" id="1150621"/>
    <lineage>
        <taxon>Bacteria</taxon>
        <taxon>Pseudomonadati</taxon>
        <taxon>Campylobacterota</taxon>
        <taxon>Epsilonproteobacteria</taxon>
        <taxon>Campylobacterales</taxon>
        <taxon>Sulfurospirillaceae</taxon>
        <taxon>Sulfurospirillum</taxon>
    </lineage>
</organism>
<proteinExistence type="inferred from homology"/>
<gene>
    <name evidence="2" type="ORF">SMUL_1242</name>
</gene>
<name>A0AA86DXU8_SULMK</name>
<protein>
    <submittedName>
        <fullName evidence="2">Antitoxin-like protein</fullName>
    </submittedName>
</protein>
<accession>A0AA86DXU8</accession>
<dbReference type="InterPro" id="IPR036165">
    <property type="entry name" value="YefM-like_sf"/>
</dbReference>
<evidence type="ECO:0000313" key="2">
    <source>
        <dbReference type="EMBL" id="AHJ12503.1"/>
    </source>
</evidence>
<comment type="similarity">
    <text evidence="1">Belongs to the phD/YefM antitoxin family.</text>
</comment>
<dbReference type="EMBL" id="CP007201">
    <property type="protein sequence ID" value="AHJ12503.1"/>
    <property type="molecule type" value="Genomic_DNA"/>
</dbReference>
<evidence type="ECO:0000256" key="1">
    <source>
        <dbReference type="ARBA" id="ARBA00009981"/>
    </source>
</evidence>
<dbReference type="SUPFAM" id="SSF143120">
    <property type="entry name" value="YefM-like"/>
    <property type="match status" value="1"/>
</dbReference>